<dbReference type="InterPro" id="IPR047677">
    <property type="entry name" value="GDCCVxC"/>
</dbReference>
<comment type="caution">
    <text evidence="1">The sequence shown here is derived from an EMBL/GenBank/DDBJ whole genome shotgun (WGS) entry which is preliminary data.</text>
</comment>
<keyword evidence="2" id="KW-1185">Reference proteome</keyword>
<accession>A0ABU5Q972</accession>
<proteinExistence type="predicted"/>
<dbReference type="NCBIfam" id="NF041374">
    <property type="entry name" value="GDCCVxC"/>
    <property type="match status" value="1"/>
</dbReference>
<dbReference type="RefSeq" id="WP_323296557.1">
    <property type="nucleotide sequence ID" value="NZ_JAYFUM010000009.1"/>
</dbReference>
<gene>
    <name evidence="1" type="ORF">VB248_09625</name>
</gene>
<dbReference type="EMBL" id="JAYFUM010000009">
    <property type="protein sequence ID" value="MEA5139395.1"/>
    <property type="molecule type" value="Genomic_DNA"/>
</dbReference>
<sequence>MDTILISEITCPNCGHKKTEEMPTNACQYFYECENCKTTLKPLQGDCCVYCSYGTVPCPPIQARTNCCK</sequence>
<evidence type="ECO:0000313" key="2">
    <source>
        <dbReference type="Proteomes" id="UP001302949"/>
    </source>
</evidence>
<protein>
    <submittedName>
        <fullName evidence="1">GDCCVxC domain-containing (Seleno)protein</fullName>
    </submittedName>
</protein>
<evidence type="ECO:0000313" key="1">
    <source>
        <dbReference type="EMBL" id="MEA5139395.1"/>
    </source>
</evidence>
<reference evidence="1 2" key="1">
    <citation type="submission" date="2023-12" db="EMBL/GenBank/DDBJ databases">
        <title>Novel species of the genus Arcicella isolated from rivers.</title>
        <authorList>
            <person name="Lu H."/>
        </authorList>
    </citation>
    <scope>NUCLEOTIDE SEQUENCE [LARGE SCALE GENOMIC DNA]</scope>
    <source>
        <strain evidence="1 2">KCTC 23307</strain>
    </source>
</reference>
<dbReference type="Proteomes" id="UP001302949">
    <property type="component" value="Unassembled WGS sequence"/>
</dbReference>
<organism evidence="1 2">
    <name type="scientific">Arcicella rigui</name>
    <dbReference type="NCBI Taxonomy" id="797020"/>
    <lineage>
        <taxon>Bacteria</taxon>
        <taxon>Pseudomonadati</taxon>
        <taxon>Bacteroidota</taxon>
        <taxon>Cytophagia</taxon>
        <taxon>Cytophagales</taxon>
        <taxon>Flectobacillaceae</taxon>
        <taxon>Arcicella</taxon>
    </lineage>
</organism>
<name>A0ABU5Q972_9BACT</name>